<dbReference type="RefSeq" id="WP_119912621.1">
    <property type="nucleotide sequence ID" value="NZ_QZCH01000084.1"/>
</dbReference>
<evidence type="ECO:0000256" key="1">
    <source>
        <dbReference type="SAM" id="SignalP"/>
    </source>
</evidence>
<proteinExistence type="predicted"/>
<feature type="chain" id="PRO_5019160193" evidence="1">
    <location>
        <begin position="18"/>
        <end position="114"/>
    </location>
</feature>
<evidence type="ECO:0000313" key="3">
    <source>
        <dbReference type="Proteomes" id="UP000283255"/>
    </source>
</evidence>
<reference evidence="2 3" key="1">
    <citation type="submission" date="2018-09" db="EMBL/GenBank/DDBJ databases">
        <authorList>
            <person name="Wang F."/>
        </authorList>
    </citation>
    <scope>NUCLEOTIDE SEQUENCE [LARGE SCALE GENOMIC DNA]</scope>
    <source>
        <strain evidence="2 3">PLHSC7-2</strain>
    </source>
</reference>
<protein>
    <submittedName>
        <fullName evidence="2">Uncharacterized protein</fullName>
    </submittedName>
</protein>
<name>A0A418Y946_9GAMM</name>
<accession>A0A418Y946</accession>
<keyword evidence="1" id="KW-0732">Signal</keyword>
<evidence type="ECO:0000313" key="2">
    <source>
        <dbReference type="EMBL" id="RJG36229.1"/>
    </source>
</evidence>
<gene>
    <name evidence="2" type="ORF">D1Z90_20460</name>
</gene>
<dbReference type="AlphaFoldDB" id="A0A418Y946"/>
<organism evidence="2 3">
    <name type="scientific">Motilimonas pumila</name>
    <dbReference type="NCBI Taxonomy" id="2303987"/>
    <lineage>
        <taxon>Bacteria</taxon>
        <taxon>Pseudomonadati</taxon>
        <taxon>Pseudomonadota</taxon>
        <taxon>Gammaproteobacteria</taxon>
        <taxon>Alteromonadales</taxon>
        <taxon>Alteromonadales genera incertae sedis</taxon>
        <taxon>Motilimonas</taxon>
    </lineage>
</organism>
<reference evidence="2 3" key="2">
    <citation type="submission" date="2019-01" db="EMBL/GenBank/DDBJ databases">
        <title>Motilimonas pumilus sp. nov., isolated from the gut of sea cucumber (Apostichopus japonicus).</title>
        <authorList>
            <person name="Wang F.-Q."/>
            <person name="Ren L.-H."/>
            <person name="Lin Y.-W."/>
            <person name="Sun G.-H."/>
            <person name="Du Z.-J."/>
            <person name="Zhao J.-X."/>
            <person name="Liu X.-J."/>
            <person name="Liu L.-J."/>
        </authorList>
    </citation>
    <scope>NUCLEOTIDE SEQUENCE [LARGE SCALE GENOMIC DNA]</scope>
    <source>
        <strain evidence="2 3">PLHSC7-2</strain>
    </source>
</reference>
<sequence>MFLRVVLILCISFLLKACDSPTGYEKSLSDSREWPQKIVGTFYFLDSDLGDGTYAEWAIGTFEPLGTSESILVEFKGNTLKNAGIDLNFEFPKPVTLVINQHQNMYFQVEKVVN</sequence>
<keyword evidence="3" id="KW-1185">Reference proteome</keyword>
<dbReference type="Proteomes" id="UP000283255">
    <property type="component" value="Unassembled WGS sequence"/>
</dbReference>
<feature type="signal peptide" evidence="1">
    <location>
        <begin position="1"/>
        <end position="17"/>
    </location>
</feature>
<dbReference type="EMBL" id="QZCH01000084">
    <property type="protein sequence ID" value="RJG36229.1"/>
    <property type="molecule type" value="Genomic_DNA"/>
</dbReference>
<comment type="caution">
    <text evidence="2">The sequence shown here is derived from an EMBL/GenBank/DDBJ whole genome shotgun (WGS) entry which is preliminary data.</text>
</comment>